<feature type="domain" description="Protein kinase" evidence="5">
    <location>
        <begin position="12"/>
        <end position="253"/>
    </location>
</feature>
<keyword evidence="1" id="KW-0808">Transferase</keyword>
<gene>
    <name evidence="6" type="ORF">GCM10022247_48480</name>
</gene>
<keyword evidence="7" id="KW-1185">Reference proteome</keyword>
<evidence type="ECO:0000256" key="1">
    <source>
        <dbReference type="ARBA" id="ARBA00022679"/>
    </source>
</evidence>
<dbReference type="Proteomes" id="UP001501747">
    <property type="component" value="Unassembled WGS sequence"/>
</dbReference>
<dbReference type="EMBL" id="BAABAL010000018">
    <property type="protein sequence ID" value="GAA4019137.1"/>
    <property type="molecule type" value="Genomic_DNA"/>
</dbReference>
<evidence type="ECO:0000256" key="2">
    <source>
        <dbReference type="ARBA" id="ARBA00022741"/>
    </source>
</evidence>
<keyword evidence="4" id="KW-0067">ATP-binding</keyword>
<dbReference type="InterPro" id="IPR000719">
    <property type="entry name" value="Prot_kinase_dom"/>
</dbReference>
<evidence type="ECO:0000256" key="4">
    <source>
        <dbReference type="ARBA" id="ARBA00022840"/>
    </source>
</evidence>
<dbReference type="SMART" id="SM00220">
    <property type="entry name" value="S_TKc"/>
    <property type="match status" value="1"/>
</dbReference>
<name>A0ABP7T0P2_9PSEU</name>
<dbReference type="SUPFAM" id="SSF56112">
    <property type="entry name" value="Protein kinase-like (PK-like)"/>
    <property type="match status" value="1"/>
</dbReference>
<evidence type="ECO:0000256" key="3">
    <source>
        <dbReference type="ARBA" id="ARBA00022777"/>
    </source>
</evidence>
<evidence type="ECO:0000259" key="5">
    <source>
        <dbReference type="PROSITE" id="PS50011"/>
    </source>
</evidence>
<reference evidence="7" key="1">
    <citation type="journal article" date="2019" name="Int. J. Syst. Evol. Microbiol.">
        <title>The Global Catalogue of Microorganisms (GCM) 10K type strain sequencing project: providing services to taxonomists for standard genome sequencing and annotation.</title>
        <authorList>
            <consortium name="The Broad Institute Genomics Platform"/>
            <consortium name="The Broad Institute Genome Sequencing Center for Infectious Disease"/>
            <person name="Wu L."/>
            <person name="Ma J."/>
        </authorList>
    </citation>
    <scope>NUCLEOTIDE SEQUENCE [LARGE SCALE GENOMIC DNA]</scope>
    <source>
        <strain evidence="7">JCM 17342</strain>
    </source>
</reference>
<dbReference type="RefSeq" id="WP_344878801.1">
    <property type="nucleotide sequence ID" value="NZ_BAABAL010000018.1"/>
</dbReference>
<keyword evidence="3" id="KW-0418">Kinase</keyword>
<protein>
    <recommendedName>
        <fullName evidence="5">Protein kinase domain-containing protein</fullName>
    </recommendedName>
</protein>
<dbReference type="PROSITE" id="PS50011">
    <property type="entry name" value="PROTEIN_KINASE_DOM"/>
    <property type="match status" value="1"/>
</dbReference>
<accession>A0ABP7T0P2</accession>
<dbReference type="PANTHER" id="PTHR43289">
    <property type="entry name" value="MITOGEN-ACTIVATED PROTEIN KINASE KINASE KINASE 20-RELATED"/>
    <property type="match status" value="1"/>
</dbReference>
<keyword evidence="2" id="KW-0547">Nucleotide-binding</keyword>
<dbReference type="PANTHER" id="PTHR43289:SF34">
    <property type="entry name" value="SERINE_THREONINE-PROTEIN KINASE YBDM-RELATED"/>
    <property type="match status" value="1"/>
</dbReference>
<dbReference type="InterPro" id="IPR011009">
    <property type="entry name" value="Kinase-like_dom_sf"/>
</dbReference>
<evidence type="ECO:0000313" key="7">
    <source>
        <dbReference type="Proteomes" id="UP001501747"/>
    </source>
</evidence>
<sequence>MSDMHGALPAGFEVVELIDSDPVATTYLVRGARREAVLTVARSPAAEEERAECLRWADALTVAAASPNIADVLSAGLTRDGRPHLLCGTGEALAARLFDSGALSVWTAQGYGVGVADALASAHAAGLAHGAVQLGTVLVIDDGAVLAGFGTTAPGLAVPAVVDAYTAPEHLAEVSVGRAAASEAGDVYGLGVTLYAALGGSVPWQDAPMDLALRSAPLPGLPDVSADLLDLLRATVSVDSAARPTAAQLRDWLLGLDLQEVDRAAPVSPHLLGGRGSGRVGKRTAALITAVGGTLGVVGGVVSAGGAGSGAVVAATGTGAAVTAGTAASAGTAATAAATTGGVAVTKVVVVSVVVAAVGVGGGFVGKQIYDDSTCNLVVGDKPYTQVLADGADLVNQTGHEFTLRVGERITASGAADPVAREVRLSLPAGEEARVVGGKLYAGAADKWSEVDASSDRGKLLAVAAAPTAAVKAVLPRVAAVDRNGCDFSGTITQLGKPPITFTASIEKDRGRLVAFVSAEVEVRFSNFEAPVDVTAPSVRKRDLNATWRSSRNNAVVYYLGINNGTLSMSRSVGGVEGDAGSGPGCTGKADTSGEVIETRLTCRPHFADGGTVTVTIQADGDNKVKLSGDKVLAGTYELFRR</sequence>
<evidence type="ECO:0000313" key="6">
    <source>
        <dbReference type="EMBL" id="GAA4019137.1"/>
    </source>
</evidence>
<comment type="caution">
    <text evidence="6">The sequence shown here is derived from an EMBL/GenBank/DDBJ whole genome shotgun (WGS) entry which is preliminary data.</text>
</comment>
<organism evidence="6 7">
    <name type="scientific">Allokutzneria multivorans</name>
    <dbReference type="NCBI Taxonomy" id="1142134"/>
    <lineage>
        <taxon>Bacteria</taxon>
        <taxon>Bacillati</taxon>
        <taxon>Actinomycetota</taxon>
        <taxon>Actinomycetes</taxon>
        <taxon>Pseudonocardiales</taxon>
        <taxon>Pseudonocardiaceae</taxon>
        <taxon>Allokutzneria</taxon>
    </lineage>
</organism>
<dbReference type="Gene3D" id="1.10.510.10">
    <property type="entry name" value="Transferase(Phosphotransferase) domain 1"/>
    <property type="match status" value="1"/>
</dbReference>
<proteinExistence type="predicted"/>